<dbReference type="Proteomes" id="UP000288972">
    <property type="component" value="Chromosome"/>
</dbReference>
<evidence type="ECO:0000313" key="2">
    <source>
        <dbReference type="EMBL" id="RXH10722.1"/>
    </source>
</evidence>
<dbReference type="AlphaFoldDB" id="A0AAE5X3S2"/>
<keyword evidence="4" id="KW-1185">Reference proteome</keyword>
<gene>
    <name evidence="2" type="ORF">EAS56_21960</name>
    <name evidence="1" type="ORF">XH91_24110</name>
</gene>
<dbReference type="EMBL" id="CP030053">
    <property type="protein sequence ID" value="QAU48123.1"/>
    <property type="molecule type" value="Genomic_DNA"/>
</dbReference>
<proteinExistence type="predicted"/>
<reference evidence="1 3" key="1">
    <citation type="submission" date="2018-06" db="EMBL/GenBank/DDBJ databases">
        <title>Comparative genomics of rhizobia nodulating Arachis hypogaea in China.</title>
        <authorList>
            <person name="Li Y."/>
        </authorList>
    </citation>
    <scope>NUCLEOTIDE SEQUENCE [LARGE SCALE GENOMIC DNA]</scope>
    <source>
        <strain evidence="1 3">CCBAU 51670</strain>
    </source>
</reference>
<evidence type="ECO:0000313" key="1">
    <source>
        <dbReference type="EMBL" id="QAU48123.1"/>
    </source>
</evidence>
<reference evidence="2 4" key="2">
    <citation type="submission" date="2018-10" db="EMBL/GenBank/DDBJ databases">
        <title>Bradyrhizobium sp. nov., effective nodules isolated from peanut in China.</title>
        <authorList>
            <person name="Li Y."/>
        </authorList>
    </citation>
    <scope>NUCLEOTIDE SEQUENCE [LARGE SCALE GENOMIC DNA]</scope>
    <source>
        <strain evidence="2 4">CCBAU 53426</strain>
    </source>
</reference>
<dbReference type="KEGG" id="bgz:XH91_24110"/>
<name>A0AAE5X3S2_9BRAD</name>
<accession>A0AAE5X3S2</accession>
<dbReference type="RefSeq" id="WP_128952881.1">
    <property type="nucleotide sequence ID" value="NZ_CP030053.1"/>
</dbReference>
<dbReference type="EMBL" id="RDQZ01000019">
    <property type="protein sequence ID" value="RXH10722.1"/>
    <property type="molecule type" value="Genomic_DNA"/>
</dbReference>
<evidence type="ECO:0008006" key="5">
    <source>
        <dbReference type="Google" id="ProtNLM"/>
    </source>
</evidence>
<evidence type="ECO:0000313" key="3">
    <source>
        <dbReference type="Proteomes" id="UP000288972"/>
    </source>
</evidence>
<evidence type="ECO:0000313" key="4">
    <source>
        <dbReference type="Proteomes" id="UP000290401"/>
    </source>
</evidence>
<protein>
    <recommendedName>
        <fullName evidence="5">DUF3761 domain-containing protein</fullName>
    </recommendedName>
</protein>
<sequence length="66" mass="7316">MICSNPYGQGEQARTEPFCPFEPVVWVNTKSRVYHVAGSRSYGHTRHGAYMCESEAKAAGNRAAPR</sequence>
<dbReference type="Proteomes" id="UP000290401">
    <property type="component" value="Unassembled WGS sequence"/>
</dbReference>
<organism evidence="1 3">
    <name type="scientific">Bradyrhizobium guangzhouense</name>
    <dbReference type="NCBI Taxonomy" id="1325095"/>
    <lineage>
        <taxon>Bacteria</taxon>
        <taxon>Pseudomonadati</taxon>
        <taxon>Pseudomonadota</taxon>
        <taxon>Alphaproteobacteria</taxon>
        <taxon>Hyphomicrobiales</taxon>
        <taxon>Nitrobacteraceae</taxon>
        <taxon>Bradyrhizobium</taxon>
    </lineage>
</organism>